<dbReference type="PANTHER" id="PTHR12526">
    <property type="entry name" value="GLYCOSYLTRANSFERASE"/>
    <property type="match status" value="1"/>
</dbReference>
<organism evidence="3 4">
    <name type="scientific">Paenibacillus campinasensis</name>
    <dbReference type="NCBI Taxonomy" id="66347"/>
    <lineage>
        <taxon>Bacteria</taxon>
        <taxon>Bacillati</taxon>
        <taxon>Bacillota</taxon>
        <taxon>Bacilli</taxon>
        <taxon>Bacillales</taxon>
        <taxon>Paenibacillaceae</taxon>
        <taxon>Paenibacillus</taxon>
    </lineage>
</organism>
<keyword evidence="3" id="KW-0808">Transferase</keyword>
<dbReference type="SUPFAM" id="SSF53756">
    <property type="entry name" value="UDP-Glycosyltransferase/glycogen phosphorylase"/>
    <property type="match status" value="1"/>
</dbReference>
<comment type="caution">
    <text evidence="3">The sequence shown here is derived from an EMBL/GenBank/DDBJ whole genome shotgun (WGS) entry which is preliminary data.</text>
</comment>
<evidence type="ECO:0000313" key="4">
    <source>
        <dbReference type="Proteomes" id="UP000215596"/>
    </source>
</evidence>
<evidence type="ECO:0000259" key="1">
    <source>
        <dbReference type="Pfam" id="PF00534"/>
    </source>
</evidence>
<dbReference type="AlphaFoldDB" id="A0A268EZ54"/>
<proteinExistence type="predicted"/>
<feature type="domain" description="Glycosyl transferase family 1" evidence="1">
    <location>
        <begin position="173"/>
        <end position="326"/>
    </location>
</feature>
<dbReference type="InterPro" id="IPR028098">
    <property type="entry name" value="Glyco_trans_4-like_N"/>
</dbReference>
<dbReference type="Pfam" id="PF00534">
    <property type="entry name" value="Glycos_transf_1"/>
    <property type="match status" value="1"/>
</dbReference>
<evidence type="ECO:0000259" key="2">
    <source>
        <dbReference type="Pfam" id="PF13439"/>
    </source>
</evidence>
<protein>
    <submittedName>
        <fullName evidence="3">Glycosyltransferase</fullName>
    </submittedName>
</protein>
<feature type="domain" description="Glycosyltransferase subfamily 4-like N-terminal" evidence="2">
    <location>
        <begin position="15"/>
        <end position="156"/>
    </location>
</feature>
<dbReference type="Pfam" id="PF13439">
    <property type="entry name" value="Glyco_transf_4"/>
    <property type="match status" value="1"/>
</dbReference>
<dbReference type="Proteomes" id="UP000215596">
    <property type="component" value="Unassembled WGS sequence"/>
</dbReference>
<dbReference type="InterPro" id="IPR001296">
    <property type="entry name" value="Glyco_trans_1"/>
</dbReference>
<dbReference type="EMBL" id="NPBY01000021">
    <property type="protein sequence ID" value="PAD78403.1"/>
    <property type="molecule type" value="Genomic_DNA"/>
</dbReference>
<name>A0A268EZ54_9BACL</name>
<accession>A0A268EZ54</accession>
<dbReference type="Gene3D" id="3.40.50.2000">
    <property type="entry name" value="Glycogen Phosphorylase B"/>
    <property type="match status" value="2"/>
</dbReference>
<dbReference type="GO" id="GO:0016757">
    <property type="term" value="F:glycosyltransferase activity"/>
    <property type="evidence" value="ECO:0007669"/>
    <property type="project" value="InterPro"/>
</dbReference>
<dbReference type="RefSeq" id="WP_095264264.1">
    <property type="nucleotide sequence ID" value="NZ_NPBY01000021.1"/>
</dbReference>
<dbReference type="PANTHER" id="PTHR12526:SF630">
    <property type="entry name" value="GLYCOSYLTRANSFERASE"/>
    <property type="match status" value="1"/>
</dbReference>
<dbReference type="CDD" id="cd03801">
    <property type="entry name" value="GT4_PimA-like"/>
    <property type="match status" value="1"/>
</dbReference>
<dbReference type="OrthoDB" id="9804196at2"/>
<sequence>MHILHIANHVKQSGNGIVNVMIDVACEQAMLGHRVAVASEGGEYIELLKRHHVEHYRLDQTRKPWQLLQAFFHFRRITKQFQPDVIHAHMMTGALLSRYLRGFRKYKIVTHVHNEFQKSADFMKVGDTVIAVSQAVAESMARRGIEEEKLRVVLNGTIGSRRSEDLEAVQLNGRSIVTVAGLNERKGIADLIEAFEIVSARCPDSELYIVGDGPESERFKQQAAQSASRHKIHFEGFQTDPKRYMSSSDVFVLASHKDPFPLVLLEARESGCAIVATEVDGIPEALDFGQSGMLVPPQSPDKLAEALITMLSDEELRQEYKRSAQQGLDFYRVERVAKETLRIYEELLVRENRLVNSEQG</sequence>
<reference evidence="3 4" key="1">
    <citation type="submission" date="2017-07" db="EMBL/GenBank/DDBJ databases">
        <title>Isolation and whole genome analysis of endospore-forming bacteria from heroin.</title>
        <authorList>
            <person name="Kalinowski J."/>
            <person name="Ahrens B."/>
            <person name="Al-Dilaimi A."/>
            <person name="Winkler A."/>
            <person name="Wibberg D."/>
            <person name="Schleenbecker U."/>
            <person name="Ruckert C."/>
            <person name="Wolfel R."/>
            <person name="Grass G."/>
        </authorList>
    </citation>
    <scope>NUCLEOTIDE SEQUENCE [LARGE SCALE GENOMIC DNA]</scope>
    <source>
        <strain evidence="3 4">7537-G1</strain>
    </source>
</reference>
<gene>
    <name evidence="3" type="ORF">CHH67_06470</name>
</gene>
<evidence type="ECO:0000313" key="3">
    <source>
        <dbReference type="EMBL" id="PAD78403.1"/>
    </source>
</evidence>